<evidence type="ECO:0000313" key="1">
    <source>
        <dbReference type="EMBL" id="CAB1448295.1"/>
    </source>
</evidence>
<name>A0A9N7Z3B1_PLEPL</name>
<evidence type="ECO:0000313" key="2">
    <source>
        <dbReference type="Proteomes" id="UP001153269"/>
    </source>
</evidence>
<accession>A0A9N7Z3B1</accession>
<gene>
    <name evidence="1" type="ORF">PLEPLA_LOCUS35952</name>
</gene>
<organism evidence="1 2">
    <name type="scientific">Pleuronectes platessa</name>
    <name type="common">European plaice</name>
    <dbReference type="NCBI Taxonomy" id="8262"/>
    <lineage>
        <taxon>Eukaryota</taxon>
        <taxon>Metazoa</taxon>
        <taxon>Chordata</taxon>
        <taxon>Craniata</taxon>
        <taxon>Vertebrata</taxon>
        <taxon>Euteleostomi</taxon>
        <taxon>Actinopterygii</taxon>
        <taxon>Neopterygii</taxon>
        <taxon>Teleostei</taxon>
        <taxon>Neoteleostei</taxon>
        <taxon>Acanthomorphata</taxon>
        <taxon>Carangaria</taxon>
        <taxon>Pleuronectiformes</taxon>
        <taxon>Pleuronectoidei</taxon>
        <taxon>Pleuronectidae</taxon>
        <taxon>Pleuronectes</taxon>
    </lineage>
</organism>
<dbReference type="AlphaFoldDB" id="A0A9N7Z3B1"/>
<dbReference type="EMBL" id="CADEAL010003972">
    <property type="protein sequence ID" value="CAB1448295.1"/>
    <property type="molecule type" value="Genomic_DNA"/>
</dbReference>
<keyword evidence="2" id="KW-1185">Reference proteome</keyword>
<proteinExistence type="predicted"/>
<sequence length="70" mass="8146">VKRLSTQPSFKLLAICHPPHHHPNWNIIQCDSEGIRRGQEATRQRHKVLTACRLPFQLFGEPPININNER</sequence>
<protein>
    <submittedName>
        <fullName evidence="1">Uncharacterized protein</fullName>
    </submittedName>
</protein>
<feature type="non-terminal residue" evidence="1">
    <location>
        <position position="1"/>
    </location>
</feature>
<dbReference type="Proteomes" id="UP001153269">
    <property type="component" value="Unassembled WGS sequence"/>
</dbReference>
<reference evidence="1" key="1">
    <citation type="submission" date="2020-03" db="EMBL/GenBank/DDBJ databases">
        <authorList>
            <person name="Weist P."/>
        </authorList>
    </citation>
    <scope>NUCLEOTIDE SEQUENCE</scope>
</reference>
<comment type="caution">
    <text evidence="1">The sequence shown here is derived from an EMBL/GenBank/DDBJ whole genome shotgun (WGS) entry which is preliminary data.</text>
</comment>